<dbReference type="Proteomes" id="UP001060039">
    <property type="component" value="Chromosome"/>
</dbReference>
<dbReference type="EMBL" id="CP101497">
    <property type="protein sequence ID" value="UTT62448.1"/>
    <property type="molecule type" value="Genomic_DNA"/>
</dbReference>
<dbReference type="InterPro" id="IPR003018">
    <property type="entry name" value="GAF"/>
</dbReference>
<dbReference type="SMART" id="SM01012">
    <property type="entry name" value="ANTAR"/>
    <property type="match status" value="1"/>
</dbReference>
<evidence type="ECO:0000259" key="1">
    <source>
        <dbReference type="PROSITE" id="PS50921"/>
    </source>
</evidence>
<dbReference type="Pfam" id="PF13185">
    <property type="entry name" value="GAF_2"/>
    <property type="match status" value="1"/>
</dbReference>
<reference evidence="2" key="1">
    <citation type="submission" date="2022-07" db="EMBL/GenBank/DDBJ databases">
        <title>Taxonomic analysis of Microcella humidisoli nov. sp., isolated from riverside soil.</title>
        <authorList>
            <person name="Molina K.M."/>
            <person name="Kim S.B."/>
        </authorList>
    </citation>
    <scope>NUCLEOTIDE SEQUENCE</scope>
    <source>
        <strain evidence="2">MMS21-STM10</strain>
    </source>
</reference>
<gene>
    <name evidence="2" type="ORF">NNL39_12460</name>
</gene>
<name>A0ABY5FWK7_9MICO</name>
<dbReference type="Gene3D" id="3.30.450.40">
    <property type="match status" value="1"/>
</dbReference>
<evidence type="ECO:0000313" key="2">
    <source>
        <dbReference type="EMBL" id="UTT62448.1"/>
    </source>
</evidence>
<organism evidence="2 3">
    <name type="scientific">Microcella humidisoli</name>
    <dbReference type="NCBI Taxonomy" id="2963406"/>
    <lineage>
        <taxon>Bacteria</taxon>
        <taxon>Bacillati</taxon>
        <taxon>Actinomycetota</taxon>
        <taxon>Actinomycetes</taxon>
        <taxon>Micrococcales</taxon>
        <taxon>Microbacteriaceae</taxon>
        <taxon>Microcella</taxon>
    </lineage>
</organism>
<evidence type="ECO:0000313" key="3">
    <source>
        <dbReference type="Proteomes" id="UP001060039"/>
    </source>
</evidence>
<dbReference type="InterPro" id="IPR029016">
    <property type="entry name" value="GAF-like_dom_sf"/>
</dbReference>
<proteinExistence type="predicted"/>
<sequence length="203" mass="20983">MHQLPISGALLSIVDRHGHRATVTATDPVAARWDELELELGAGPLRDAARDSAPQLIPDVSTSAINPVIGAHLEQLGVRAAFTFPLVMGAAIVGVAGLYRSTPGPLTATAVGTALGLARSVTIPAVRAALAMAAAEGTADPADTGPGIRREVHQATGMISAQLDVSTTEAFARLRAYAIAMDRSITAVSFDVVARTIDFLDLD</sequence>
<accession>A0ABY5FWK7</accession>
<dbReference type="InterPro" id="IPR005561">
    <property type="entry name" value="ANTAR"/>
</dbReference>
<dbReference type="RefSeq" id="WP_255159591.1">
    <property type="nucleotide sequence ID" value="NZ_CP101497.1"/>
</dbReference>
<feature type="domain" description="ANTAR" evidence="1">
    <location>
        <begin position="132"/>
        <end position="193"/>
    </location>
</feature>
<keyword evidence="3" id="KW-1185">Reference proteome</keyword>
<dbReference type="PROSITE" id="PS50921">
    <property type="entry name" value="ANTAR"/>
    <property type="match status" value="1"/>
</dbReference>
<protein>
    <submittedName>
        <fullName evidence="2">GAF and ANTAR domain-containing protein</fullName>
    </submittedName>
</protein>
<dbReference type="SUPFAM" id="SSF55781">
    <property type="entry name" value="GAF domain-like"/>
    <property type="match status" value="1"/>
</dbReference>